<dbReference type="AlphaFoldDB" id="A0A972JI40"/>
<comment type="caution">
    <text evidence="2">The sequence shown here is derived from an EMBL/GenBank/DDBJ whole genome shotgun (WGS) entry which is preliminary data.</text>
</comment>
<keyword evidence="1" id="KW-0732">Signal</keyword>
<dbReference type="EMBL" id="JAAMPU010000103">
    <property type="protein sequence ID" value="NMH27793.1"/>
    <property type="molecule type" value="Genomic_DNA"/>
</dbReference>
<evidence type="ECO:0000313" key="3">
    <source>
        <dbReference type="Proteomes" id="UP000712080"/>
    </source>
</evidence>
<gene>
    <name evidence="2" type="ORF">G6047_07100</name>
</gene>
<organism evidence="2 3">
    <name type="scientific">Flavobacterium silvaticum</name>
    <dbReference type="NCBI Taxonomy" id="1852020"/>
    <lineage>
        <taxon>Bacteria</taxon>
        <taxon>Pseudomonadati</taxon>
        <taxon>Bacteroidota</taxon>
        <taxon>Flavobacteriia</taxon>
        <taxon>Flavobacteriales</taxon>
        <taxon>Flavobacteriaceae</taxon>
        <taxon>Flavobacterium</taxon>
    </lineage>
</organism>
<proteinExistence type="predicted"/>
<name>A0A972JI40_9FLAO</name>
<keyword evidence="3" id="KW-1185">Reference proteome</keyword>
<feature type="signal peptide" evidence="1">
    <location>
        <begin position="1"/>
        <end position="18"/>
    </location>
</feature>
<accession>A0A972JI40</accession>
<dbReference type="Proteomes" id="UP000712080">
    <property type="component" value="Unassembled WGS sequence"/>
</dbReference>
<protein>
    <submittedName>
        <fullName evidence="2">Uncharacterized protein</fullName>
    </submittedName>
</protein>
<dbReference type="RefSeq" id="WP_169526803.1">
    <property type="nucleotide sequence ID" value="NZ_JAAMPU010000103.1"/>
</dbReference>
<evidence type="ECO:0000256" key="1">
    <source>
        <dbReference type="SAM" id="SignalP"/>
    </source>
</evidence>
<sequence>MKKLLLLVSLFITILGSAQVPQGISYQAIALNGAGSAVVNSNVGLRLSVLNTSATGTVVYSETHTKTTNTQGLFNLVIGQGSVVSGTFAGINWANGSKFLKVEMDAAGGTNYTLVGTTQLLSVPYALAAKSFAGAPGEGITLTSPNGTPYTLSVNDNGQLSLPTSSDSSVFPSDLYLFGSYNSFNQTSANLLGHIQNHFYGYKYLTSGSQIKLTAANVTGAAIYGFDSFQNMVLNGAAYTASSTAFYYISIQNFGDSNFVEINSIAPTLITQNQVEGGSDSYTATYNAGTNQFTFTVNGVTNNDVFLFDYPSPGLGGSGGTQGDNLADGTIDNGGTPISFPGSSSTPKNYSVKLTLNVNGSGTYTITQI</sequence>
<feature type="chain" id="PRO_5038115520" evidence="1">
    <location>
        <begin position="19"/>
        <end position="369"/>
    </location>
</feature>
<evidence type="ECO:0000313" key="2">
    <source>
        <dbReference type="EMBL" id="NMH27793.1"/>
    </source>
</evidence>
<reference evidence="2" key="1">
    <citation type="submission" date="2020-02" db="EMBL/GenBank/DDBJ databases">
        <title>Flavobacterium sp. genome.</title>
        <authorList>
            <person name="Jung H.S."/>
            <person name="Baek J.H."/>
            <person name="Jeon C.O."/>
        </authorList>
    </citation>
    <scope>NUCLEOTIDE SEQUENCE</scope>
    <source>
        <strain evidence="2">SE-s28</strain>
    </source>
</reference>